<dbReference type="InterPro" id="IPR014928">
    <property type="entry name" value="Serine_rich_dom"/>
</dbReference>
<evidence type="ECO:0000256" key="1">
    <source>
        <dbReference type="ARBA" id="ARBA00004246"/>
    </source>
</evidence>
<dbReference type="Gene3D" id="2.30.30.40">
    <property type="entry name" value="SH3 Domains"/>
    <property type="match status" value="1"/>
</dbReference>
<comment type="subcellular location">
    <subcellularLocation>
        <location evidence="1">Cell junction</location>
        <location evidence="1">Focal adhesion</location>
    </subcellularLocation>
    <subcellularLocation>
        <location evidence="2">Cytoplasm</location>
    </subcellularLocation>
</comment>
<feature type="non-terminal residue" evidence="12">
    <location>
        <position position="1"/>
    </location>
</feature>
<dbReference type="PANTHER" id="PTHR10654:SF19">
    <property type="entry name" value="CAS SCAFFOLDING PROTEIN FAMILY MEMBER 4"/>
    <property type="match status" value="1"/>
</dbReference>
<dbReference type="GeneID" id="120514950"/>
<keyword evidence="7" id="KW-0130">Cell adhesion</keyword>
<dbReference type="Gene3D" id="1.20.120.230">
    <property type="entry name" value="Alpha-catenin/vinculin-like"/>
    <property type="match status" value="1"/>
</dbReference>
<proteinExistence type="inferred from homology"/>
<dbReference type="InterPro" id="IPR035744">
    <property type="entry name" value="CASS4_SH3"/>
</dbReference>
<feature type="region of interest" description="Disordered" evidence="10">
    <location>
        <begin position="372"/>
        <end position="485"/>
    </location>
</feature>
<evidence type="ECO:0000313" key="13">
    <source>
        <dbReference type="Proteomes" id="UP000886611"/>
    </source>
</evidence>
<keyword evidence="4 9" id="KW-0728">SH3 domain</keyword>
<dbReference type="PROSITE" id="PS50002">
    <property type="entry name" value="SH3"/>
    <property type="match status" value="1"/>
</dbReference>
<dbReference type="InterPro" id="IPR037362">
    <property type="entry name" value="CAS_fam"/>
</dbReference>
<dbReference type="PANTHER" id="PTHR10654">
    <property type="entry name" value="CAS SCAFFOLDING PROTEIN"/>
    <property type="match status" value="1"/>
</dbReference>
<accession>A0A8X7X6E9</accession>
<dbReference type="GO" id="GO:0005886">
    <property type="term" value="C:plasma membrane"/>
    <property type="evidence" value="ECO:0007669"/>
    <property type="project" value="TreeGrafter"/>
</dbReference>
<evidence type="ECO:0000313" key="12">
    <source>
        <dbReference type="EMBL" id="KAG2461890.1"/>
    </source>
</evidence>
<dbReference type="GO" id="GO:0016477">
    <property type="term" value="P:cell migration"/>
    <property type="evidence" value="ECO:0007669"/>
    <property type="project" value="TreeGrafter"/>
</dbReference>
<sequence length="855" mass="94699">MENLLAKALYDNKAESSDELAFRKGDILTVIEQNVLGSEGWWKCSLHGRQGLAPANRLHLLSPFQEEVLPLRGSDGSYIEKFPSFPALEKPPTYSVQNIYQIPTPARPVGPAYEVMESVYKVPLQHSPRHPVPSSLRQSLESTSEALTKALPFSGGTAGSCLSYPGKTQKEVYDVPTLQRRSSQFTMQSAPPGIRKHPQFVSQSELEKPPHQWYNIPGMTKACIGNEGNVYAVPPAMCQDPSYDIPVPSSEEGQKRLNVGYNTLPNPRKSDWIYDVPVSPEKQELKSSGLGSYGTLPSKGGICGRQLFYDTLPARTGEKPTPLNTSSVYDIPKSTIDTSVENKCITRTNNADLYDVPPSVKQQVFQVQSMYDVPQSTGEHSPRRSSNNPAPLQSHMTSTTFPIMHREVPCPMYDRPRGSMGREGQIMGGGPADVSAPKEPVIENSEQEENSSVKSADSQRNSTASTSSTSSCDSLPPTSLSPEPQREVTLTLEEAIMKLGQLQSDVCQPVSRLMVFISSQWRARHHLAVHLEEVRSATEEITASMAHFLDFARDVRGNAKHLKDISLQARLHKQLAIVEDSGLILQEAAEALAKLGWHIDSLVQEDTHTAGTPDHLDRFVMVARTVPEDVKRLVSILNANSKLLFRQNPKISEVKDRGKSDPEKIKTNMDQTQEFMDSGVEDNDYVQLQRKEEFEEQQKALKHKAPLKTPLAIRPQQAEEKAVSSTKGKECGTQVQMVSSEHCRLYFGALQKAIGVFVTSLIDGQPPEKFISHSKLVIMVGQKLVDCLCKEAHKSELGRDLLSKSNHLCALLKQLAVATKKAAVHFPDKIALQEAQDFAKELAQRAQNFRTSLQL</sequence>
<dbReference type="EMBL" id="JAATIS010004524">
    <property type="protein sequence ID" value="KAG2461890.1"/>
    <property type="molecule type" value="Genomic_DNA"/>
</dbReference>
<evidence type="ECO:0000256" key="7">
    <source>
        <dbReference type="ARBA" id="ARBA00022889"/>
    </source>
</evidence>
<dbReference type="CDD" id="cd12000">
    <property type="entry name" value="SH3_CASS4"/>
    <property type="match status" value="1"/>
</dbReference>
<dbReference type="Pfam" id="PF14604">
    <property type="entry name" value="SH3_9"/>
    <property type="match status" value="1"/>
</dbReference>
<name>A0A8X7X6E9_POLSE</name>
<dbReference type="InterPro" id="IPR036028">
    <property type="entry name" value="SH3-like_dom_sf"/>
</dbReference>
<evidence type="ECO:0000256" key="10">
    <source>
        <dbReference type="SAM" id="MobiDB-lite"/>
    </source>
</evidence>
<reference evidence="12 13" key="1">
    <citation type="journal article" date="2021" name="Cell">
        <title>Tracing the genetic footprints of vertebrate landing in non-teleost ray-finned fishes.</title>
        <authorList>
            <person name="Bi X."/>
            <person name="Wang K."/>
            <person name="Yang L."/>
            <person name="Pan H."/>
            <person name="Jiang H."/>
            <person name="Wei Q."/>
            <person name="Fang M."/>
            <person name="Yu H."/>
            <person name="Zhu C."/>
            <person name="Cai Y."/>
            <person name="He Y."/>
            <person name="Gan X."/>
            <person name="Zeng H."/>
            <person name="Yu D."/>
            <person name="Zhu Y."/>
            <person name="Jiang H."/>
            <person name="Qiu Q."/>
            <person name="Yang H."/>
            <person name="Zhang Y.E."/>
            <person name="Wang W."/>
            <person name="Zhu M."/>
            <person name="He S."/>
            <person name="Zhang G."/>
        </authorList>
    </citation>
    <scope>NUCLEOTIDE SEQUENCE [LARGE SCALE GENOMIC DNA]</scope>
    <source>
        <strain evidence="12">Bchr_013</strain>
    </source>
</reference>
<feature type="domain" description="SH3" evidence="11">
    <location>
        <begin position="1"/>
        <end position="63"/>
    </location>
</feature>
<dbReference type="RefSeq" id="XP_039591545.1">
    <property type="nucleotide sequence ID" value="XM_039735611.1"/>
</dbReference>
<feature type="non-terminal residue" evidence="12">
    <location>
        <position position="855"/>
    </location>
</feature>
<evidence type="ECO:0000256" key="9">
    <source>
        <dbReference type="PROSITE-ProRule" id="PRU00192"/>
    </source>
</evidence>
<dbReference type="AlphaFoldDB" id="A0A8X7X6E9"/>
<keyword evidence="8" id="KW-0965">Cell junction</keyword>
<feature type="compositionally biased region" description="Polar residues" evidence="10">
    <location>
        <begin position="372"/>
        <end position="401"/>
    </location>
</feature>
<dbReference type="OrthoDB" id="5983572at2759"/>
<dbReference type="GO" id="GO:0005925">
    <property type="term" value="C:focal adhesion"/>
    <property type="evidence" value="ECO:0007669"/>
    <property type="project" value="UniProtKB-SubCell"/>
</dbReference>
<dbReference type="FunFam" id="1.20.120.830:FF:000001">
    <property type="entry name" value="BCAR1 scaffold protein, Cas family member"/>
    <property type="match status" value="1"/>
</dbReference>
<evidence type="ECO:0000256" key="4">
    <source>
        <dbReference type="ARBA" id="ARBA00022443"/>
    </source>
</evidence>
<dbReference type="GO" id="GO:0005737">
    <property type="term" value="C:cytoplasm"/>
    <property type="evidence" value="ECO:0007669"/>
    <property type="project" value="UniProtKB-SubCell"/>
</dbReference>
<dbReference type="SUPFAM" id="SSF50044">
    <property type="entry name" value="SH3-domain"/>
    <property type="match status" value="1"/>
</dbReference>
<dbReference type="GO" id="GO:0007155">
    <property type="term" value="P:cell adhesion"/>
    <property type="evidence" value="ECO:0007669"/>
    <property type="project" value="UniProtKB-KW"/>
</dbReference>
<protein>
    <submittedName>
        <fullName evidence="12">CASS4 protein</fullName>
    </submittedName>
</protein>
<keyword evidence="5" id="KW-0963">Cytoplasm</keyword>
<organism evidence="12 13">
    <name type="scientific">Polypterus senegalus</name>
    <name type="common">Senegal bichir</name>
    <dbReference type="NCBI Taxonomy" id="55291"/>
    <lineage>
        <taxon>Eukaryota</taxon>
        <taxon>Metazoa</taxon>
        <taxon>Chordata</taxon>
        <taxon>Craniata</taxon>
        <taxon>Vertebrata</taxon>
        <taxon>Euteleostomi</taxon>
        <taxon>Actinopterygii</taxon>
        <taxon>Polypteriformes</taxon>
        <taxon>Polypteridae</taxon>
        <taxon>Polypterus</taxon>
    </lineage>
</organism>
<dbReference type="GO" id="GO:0007169">
    <property type="term" value="P:cell surface receptor protein tyrosine kinase signaling pathway"/>
    <property type="evidence" value="ECO:0007669"/>
    <property type="project" value="TreeGrafter"/>
</dbReference>
<comment type="similarity">
    <text evidence="3">Belongs to the CAS family.</text>
</comment>
<keyword evidence="6" id="KW-0597">Phosphoprotein</keyword>
<evidence type="ECO:0000259" key="11">
    <source>
        <dbReference type="PROSITE" id="PS50002"/>
    </source>
</evidence>
<dbReference type="Proteomes" id="UP000886611">
    <property type="component" value="Unassembled WGS sequence"/>
</dbReference>
<dbReference type="Pfam" id="PF08824">
    <property type="entry name" value="Serine_rich"/>
    <property type="match status" value="1"/>
</dbReference>
<dbReference type="InterPro" id="IPR021901">
    <property type="entry name" value="CAS_C"/>
</dbReference>
<dbReference type="InterPro" id="IPR001452">
    <property type="entry name" value="SH3_domain"/>
</dbReference>
<gene>
    <name evidence="12" type="primary">Cass4</name>
    <name evidence="12" type="ORF">GTO96_0008341</name>
</gene>
<comment type="caution">
    <text evidence="12">The sequence shown here is derived from an EMBL/GenBank/DDBJ whole genome shotgun (WGS) entry which is preliminary data.</text>
</comment>
<dbReference type="SMART" id="SM00326">
    <property type="entry name" value="SH3"/>
    <property type="match status" value="1"/>
</dbReference>
<dbReference type="InterPro" id="IPR038319">
    <property type="entry name" value="Serine_rich_sf"/>
</dbReference>
<evidence type="ECO:0000256" key="2">
    <source>
        <dbReference type="ARBA" id="ARBA00004496"/>
    </source>
</evidence>
<dbReference type="Gene3D" id="1.20.120.830">
    <property type="entry name" value="Serine-rich domain"/>
    <property type="match status" value="1"/>
</dbReference>
<dbReference type="PRINTS" id="PR00452">
    <property type="entry name" value="SH3DOMAIN"/>
</dbReference>
<evidence type="ECO:0000256" key="8">
    <source>
        <dbReference type="ARBA" id="ARBA00022949"/>
    </source>
</evidence>
<evidence type="ECO:0000256" key="5">
    <source>
        <dbReference type="ARBA" id="ARBA00022490"/>
    </source>
</evidence>
<feature type="compositionally biased region" description="Low complexity" evidence="10">
    <location>
        <begin position="462"/>
        <end position="482"/>
    </location>
</feature>
<dbReference type="FunFam" id="2.30.30.40:FF:000009">
    <property type="entry name" value="Breast cancer anti-estrogen resistance 1"/>
    <property type="match status" value="1"/>
</dbReference>
<feature type="region of interest" description="Disordered" evidence="10">
    <location>
        <begin position="185"/>
        <end position="206"/>
    </location>
</feature>
<evidence type="ECO:0000256" key="3">
    <source>
        <dbReference type="ARBA" id="ARBA00007848"/>
    </source>
</evidence>
<feature type="compositionally biased region" description="Polar residues" evidence="10">
    <location>
        <begin position="450"/>
        <end position="461"/>
    </location>
</feature>
<keyword evidence="13" id="KW-1185">Reference proteome</keyword>
<dbReference type="Pfam" id="PF12026">
    <property type="entry name" value="CAS_C"/>
    <property type="match status" value="1"/>
</dbReference>
<evidence type="ECO:0000256" key="6">
    <source>
        <dbReference type="ARBA" id="ARBA00022553"/>
    </source>
</evidence>